<proteinExistence type="predicted"/>
<evidence type="ECO:0000313" key="1">
    <source>
        <dbReference type="EMBL" id="SES34385.1"/>
    </source>
</evidence>
<organism evidence="1 2">
    <name type="scientific">Streptomyces qinglanensis</name>
    <dbReference type="NCBI Taxonomy" id="943816"/>
    <lineage>
        <taxon>Bacteria</taxon>
        <taxon>Bacillati</taxon>
        <taxon>Actinomycetota</taxon>
        <taxon>Actinomycetes</taxon>
        <taxon>Kitasatosporales</taxon>
        <taxon>Streptomycetaceae</taxon>
        <taxon>Streptomyces</taxon>
    </lineage>
</organism>
<sequence>MTTHADLNGRIDEVSKDPVIPVVPESHPSALTFHSHII</sequence>
<accession>A0A1H9WKJ2</accession>
<dbReference type="Proteomes" id="UP000182841">
    <property type="component" value="Unassembled WGS sequence"/>
</dbReference>
<name>A0A1H9WKJ2_9ACTN</name>
<dbReference type="AlphaFoldDB" id="A0A1H9WKJ2"/>
<dbReference type="EMBL" id="FOGO01000018">
    <property type="protein sequence ID" value="SES34385.1"/>
    <property type="molecule type" value="Genomic_DNA"/>
</dbReference>
<protein>
    <submittedName>
        <fullName evidence="1">Uncharacterized protein</fullName>
    </submittedName>
</protein>
<keyword evidence="2" id="KW-1185">Reference proteome</keyword>
<evidence type="ECO:0000313" key="2">
    <source>
        <dbReference type="Proteomes" id="UP000182841"/>
    </source>
</evidence>
<gene>
    <name evidence="1" type="ORF">SAMN05421870_118113</name>
</gene>
<reference evidence="2" key="1">
    <citation type="submission" date="2016-10" db="EMBL/GenBank/DDBJ databases">
        <authorList>
            <person name="Varghese N."/>
            <person name="Submissions S."/>
        </authorList>
    </citation>
    <scope>NUCLEOTIDE SEQUENCE [LARGE SCALE GENOMIC DNA]</scope>
    <source>
        <strain evidence="2">CGMCC 4.6825</strain>
    </source>
</reference>